<keyword evidence="2" id="KW-1185">Reference proteome</keyword>
<reference evidence="1" key="1">
    <citation type="submission" date="2021-06" db="EMBL/GenBank/DDBJ databases">
        <authorList>
            <person name="Kallberg Y."/>
            <person name="Tangrot J."/>
            <person name="Rosling A."/>
        </authorList>
    </citation>
    <scope>NUCLEOTIDE SEQUENCE</scope>
    <source>
        <strain evidence="1">CL356</strain>
    </source>
</reference>
<accession>A0ACA9NCQ6</accession>
<name>A0ACA9NCQ6_9GLOM</name>
<gene>
    <name evidence="1" type="ORF">ACOLOM_LOCUS8007</name>
</gene>
<dbReference type="EMBL" id="CAJVPT010019745">
    <property type="protein sequence ID" value="CAG8643241.1"/>
    <property type="molecule type" value="Genomic_DNA"/>
</dbReference>
<evidence type="ECO:0000313" key="1">
    <source>
        <dbReference type="EMBL" id="CAG8643241.1"/>
    </source>
</evidence>
<sequence length="196" mass="21593">MKRVIGFPGENNPSHGFIDLLRSMTVCMEDDSERDCLVLERPVDRTTGSLAADTQSRGLYACWAMCTELLSTSCKHCALLCWGLPSSRESIANPKRSKASSILAARAKPDTHPGFGVDGTKRGEGERENLDLSSARPLTNASPRRPAKRQDRRRSELNRQQQQGPSQKGNYRIAEPPGRLKRTSSSSSLASAFFDL</sequence>
<evidence type="ECO:0000313" key="2">
    <source>
        <dbReference type="Proteomes" id="UP000789525"/>
    </source>
</evidence>
<organism evidence="1 2">
    <name type="scientific">Acaulospora colombiana</name>
    <dbReference type="NCBI Taxonomy" id="27376"/>
    <lineage>
        <taxon>Eukaryota</taxon>
        <taxon>Fungi</taxon>
        <taxon>Fungi incertae sedis</taxon>
        <taxon>Mucoromycota</taxon>
        <taxon>Glomeromycotina</taxon>
        <taxon>Glomeromycetes</taxon>
        <taxon>Diversisporales</taxon>
        <taxon>Acaulosporaceae</taxon>
        <taxon>Acaulospora</taxon>
    </lineage>
</organism>
<protein>
    <submittedName>
        <fullName evidence="1">12114_t:CDS:1</fullName>
    </submittedName>
</protein>
<feature type="non-terminal residue" evidence="1">
    <location>
        <position position="196"/>
    </location>
</feature>
<dbReference type="Proteomes" id="UP000789525">
    <property type="component" value="Unassembled WGS sequence"/>
</dbReference>
<proteinExistence type="predicted"/>
<comment type="caution">
    <text evidence="1">The sequence shown here is derived from an EMBL/GenBank/DDBJ whole genome shotgun (WGS) entry which is preliminary data.</text>
</comment>